<keyword evidence="2" id="KW-1185">Reference proteome</keyword>
<evidence type="ECO:0000313" key="1">
    <source>
        <dbReference type="EMBL" id="MCD9645289.1"/>
    </source>
</evidence>
<organism evidence="1 2">
    <name type="scientific">Datura stramonium</name>
    <name type="common">Jimsonweed</name>
    <name type="synonym">Common thornapple</name>
    <dbReference type="NCBI Taxonomy" id="4076"/>
    <lineage>
        <taxon>Eukaryota</taxon>
        <taxon>Viridiplantae</taxon>
        <taxon>Streptophyta</taxon>
        <taxon>Embryophyta</taxon>
        <taxon>Tracheophyta</taxon>
        <taxon>Spermatophyta</taxon>
        <taxon>Magnoliopsida</taxon>
        <taxon>eudicotyledons</taxon>
        <taxon>Gunneridae</taxon>
        <taxon>Pentapetalae</taxon>
        <taxon>asterids</taxon>
        <taxon>lamiids</taxon>
        <taxon>Solanales</taxon>
        <taxon>Solanaceae</taxon>
        <taxon>Solanoideae</taxon>
        <taxon>Datureae</taxon>
        <taxon>Datura</taxon>
    </lineage>
</organism>
<name>A0ABS8VF05_DATST</name>
<dbReference type="Proteomes" id="UP000823775">
    <property type="component" value="Unassembled WGS sequence"/>
</dbReference>
<evidence type="ECO:0008006" key="3">
    <source>
        <dbReference type="Google" id="ProtNLM"/>
    </source>
</evidence>
<reference evidence="1 2" key="1">
    <citation type="journal article" date="2021" name="BMC Genomics">
        <title>Datura genome reveals duplications of psychoactive alkaloid biosynthetic genes and high mutation rate following tissue culture.</title>
        <authorList>
            <person name="Rajewski A."/>
            <person name="Carter-House D."/>
            <person name="Stajich J."/>
            <person name="Litt A."/>
        </authorList>
    </citation>
    <scope>NUCLEOTIDE SEQUENCE [LARGE SCALE GENOMIC DNA]</scope>
    <source>
        <strain evidence="1">AR-01</strain>
    </source>
</reference>
<evidence type="ECO:0000313" key="2">
    <source>
        <dbReference type="Proteomes" id="UP000823775"/>
    </source>
</evidence>
<protein>
    <recommendedName>
        <fullName evidence="3">Secreted protein</fullName>
    </recommendedName>
</protein>
<sequence>MSVSVVCIFPCCLHYSRAWKLGSIDADPPAAMRYTGMPTGSTHRSHAISRPGAEHSRFCPKFRLPTLRKNPRYFLLVFELVVTNGASWDCGWHGYQHSPIIFGSQWMRYAMIHNPEATTFYSNCFKLSFVPFLFEVWLTVEVGIISQFRPLFKHQSLHT</sequence>
<dbReference type="EMBL" id="JACEIK010004388">
    <property type="protein sequence ID" value="MCD9645289.1"/>
    <property type="molecule type" value="Genomic_DNA"/>
</dbReference>
<comment type="caution">
    <text evidence="1">The sequence shown here is derived from an EMBL/GenBank/DDBJ whole genome shotgun (WGS) entry which is preliminary data.</text>
</comment>
<gene>
    <name evidence="1" type="ORF">HAX54_034120</name>
</gene>
<accession>A0ABS8VF05</accession>
<proteinExistence type="predicted"/>